<name>A0A2P7MUV4_9CYAN</name>
<dbReference type="RefSeq" id="WP_106632234.1">
    <property type="nucleotide sequence ID" value="NZ_PXXO01000008.1"/>
</dbReference>
<dbReference type="EMBL" id="PXXO01000008">
    <property type="protein sequence ID" value="PSJ04969.1"/>
    <property type="molecule type" value="Genomic_DNA"/>
</dbReference>
<evidence type="ECO:0000313" key="2">
    <source>
        <dbReference type="Proteomes" id="UP000243002"/>
    </source>
</evidence>
<accession>A0A2P7MUV4</accession>
<comment type="caution">
    <text evidence="1">The sequence shown here is derived from an EMBL/GenBank/DDBJ whole genome shotgun (WGS) entry which is preliminary data.</text>
</comment>
<dbReference type="Proteomes" id="UP000243002">
    <property type="component" value="Unassembled WGS sequence"/>
</dbReference>
<sequence>MLKPVLWIHGEALGPANPALVAHPGAPALFVFDRELIETQRLSLKRLGFLYECLLELPVTLRHGDVVEEVLSFARRHGADGVVTSAAVDPRFGLLREQIAAQLPLQVLEPEPFVALPEPLDLRRFSRYWRRAEPVLWGRGSAAAPPAPAQRWDR</sequence>
<dbReference type="InterPro" id="IPR036155">
    <property type="entry name" value="Crypto/Photolyase_N_sf"/>
</dbReference>
<dbReference type="AlphaFoldDB" id="A0A2P7MUV4"/>
<reference evidence="1 2" key="1">
    <citation type="journal article" date="2018" name="Environ. Microbiol.">
        <title>Ecological and genomic features of two widespread freshwater picocyanobacteria.</title>
        <authorList>
            <person name="Cabello-Yeves P.J."/>
            <person name="Picazo A."/>
            <person name="Camacho A."/>
            <person name="Callieri C."/>
            <person name="Rosselli R."/>
            <person name="Roda-Garcia J.J."/>
            <person name="Coutinho F.H."/>
            <person name="Rodriguez-Valera F."/>
        </authorList>
    </citation>
    <scope>NUCLEOTIDE SEQUENCE [LARGE SCALE GENOMIC DNA]</scope>
    <source>
        <strain evidence="1 2">Tous</strain>
    </source>
</reference>
<protein>
    <submittedName>
        <fullName evidence="1">Uncharacterized protein</fullName>
    </submittedName>
</protein>
<dbReference type="InterPro" id="IPR014729">
    <property type="entry name" value="Rossmann-like_a/b/a_fold"/>
</dbReference>
<organism evidence="1 2">
    <name type="scientific">Cyanobium usitatum str. Tous</name>
    <dbReference type="NCBI Taxonomy" id="2116684"/>
    <lineage>
        <taxon>Bacteria</taxon>
        <taxon>Bacillati</taxon>
        <taxon>Cyanobacteriota</taxon>
        <taxon>Cyanophyceae</taxon>
        <taxon>Synechococcales</taxon>
        <taxon>Prochlorococcaceae</taxon>
        <taxon>Cyanobium</taxon>
    </lineage>
</organism>
<dbReference type="OrthoDB" id="5616018at2"/>
<keyword evidence="2" id="KW-1185">Reference proteome</keyword>
<dbReference type="Gene3D" id="3.40.50.620">
    <property type="entry name" value="HUPs"/>
    <property type="match status" value="1"/>
</dbReference>
<evidence type="ECO:0000313" key="1">
    <source>
        <dbReference type="EMBL" id="PSJ04969.1"/>
    </source>
</evidence>
<dbReference type="SUPFAM" id="SSF52425">
    <property type="entry name" value="Cryptochrome/photolyase, N-terminal domain"/>
    <property type="match status" value="1"/>
</dbReference>
<proteinExistence type="predicted"/>
<gene>
    <name evidence="1" type="ORF">C7K55_08090</name>
</gene>